<dbReference type="Pfam" id="PF13683">
    <property type="entry name" value="rve_3"/>
    <property type="match status" value="1"/>
</dbReference>
<dbReference type="AlphaFoldDB" id="A0A517TRH8"/>
<evidence type="ECO:0000313" key="3">
    <source>
        <dbReference type="EMBL" id="QDT70977.1"/>
    </source>
</evidence>
<dbReference type="PROSITE" id="PS50994">
    <property type="entry name" value="INTEGRASE"/>
    <property type="match status" value="1"/>
</dbReference>
<dbReference type="InterPro" id="IPR012337">
    <property type="entry name" value="RNaseH-like_sf"/>
</dbReference>
<evidence type="ECO:0000313" key="4">
    <source>
        <dbReference type="Proteomes" id="UP000317909"/>
    </source>
</evidence>
<reference evidence="3 4" key="1">
    <citation type="submission" date="2019-02" db="EMBL/GenBank/DDBJ databases">
        <title>Deep-cultivation of Planctomycetes and their phenomic and genomic characterization uncovers novel biology.</title>
        <authorList>
            <person name="Wiegand S."/>
            <person name="Jogler M."/>
            <person name="Boedeker C."/>
            <person name="Pinto D."/>
            <person name="Vollmers J."/>
            <person name="Rivas-Marin E."/>
            <person name="Kohn T."/>
            <person name="Peeters S.H."/>
            <person name="Heuer A."/>
            <person name="Rast P."/>
            <person name="Oberbeckmann S."/>
            <person name="Bunk B."/>
            <person name="Jeske O."/>
            <person name="Meyerdierks A."/>
            <person name="Storesund J.E."/>
            <person name="Kallscheuer N."/>
            <person name="Luecker S."/>
            <person name="Lage O.M."/>
            <person name="Pohl T."/>
            <person name="Merkel B.J."/>
            <person name="Hornburger P."/>
            <person name="Mueller R.-W."/>
            <person name="Bruemmer F."/>
            <person name="Labrenz M."/>
            <person name="Spormann A.M."/>
            <person name="Op den Camp H."/>
            <person name="Overmann J."/>
            <person name="Amann R."/>
            <person name="Jetten M.S.M."/>
            <person name="Mascher T."/>
            <person name="Medema M.H."/>
            <person name="Devos D.P."/>
            <person name="Kaster A.-K."/>
            <person name="Ovreas L."/>
            <person name="Rohde M."/>
            <person name="Galperin M.Y."/>
            <person name="Jogler C."/>
        </authorList>
    </citation>
    <scope>NUCLEOTIDE SEQUENCE [LARGE SCALE GENOMIC DNA]</scope>
    <source>
        <strain evidence="3 4">I41</strain>
    </source>
</reference>
<dbReference type="NCBIfam" id="NF033516">
    <property type="entry name" value="transpos_IS3"/>
    <property type="match status" value="1"/>
</dbReference>
<dbReference type="Gene3D" id="3.30.420.10">
    <property type="entry name" value="Ribonuclease H-like superfamily/Ribonuclease H"/>
    <property type="match status" value="1"/>
</dbReference>
<dbReference type="InterPro" id="IPR036397">
    <property type="entry name" value="RNaseH_sf"/>
</dbReference>
<dbReference type="InterPro" id="IPR048020">
    <property type="entry name" value="Transpos_IS3"/>
</dbReference>
<feature type="compositionally biased region" description="Polar residues" evidence="1">
    <location>
        <begin position="15"/>
        <end position="24"/>
    </location>
</feature>
<name>A0A517TRH8_9BACT</name>
<dbReference type="SUPFAM" id="SSF53098">
    <property type="entry name" value="Ribonuclease H-like"/>
    <property type="match status" value="1"/>
</dbReference>
<dbReference type="Pfam" id="PF13276">
    <property type="entry name" value="HTH_21"/>
    <property type="match status" value="1"/>
</dbReference>
<dbReference type="KEGG" id="llh:I41_01320"/>
<dbReference type="Proteomes" id="UP000317909">
    <property type="component" value="Chromosome"/>
</dbReference>
<dbReference type="EMBL" id="CP036339">
    <property type="protein sequence ID" value="QDT70977.1"/>
    <property type="molecule type" value="Genomic_DNA"/>
</dbReference>
<protein>
    <submittedName>
        <fullName evidence="3">IS2 transposase TnpB</fullName>
    </submittedName>
</protein>
<evidence type="ECO:0000259" key="2">
    <source>
        <dbReference type="PROSITE" id="PS50994"/>
    </source>
</evidence>
<proteinExistence type="predicted"/>
<dbReference type="GO" id="GO:0003676">
    <property type="term" value="F:nucleic acid binding"/>
    <property type="evidence" value="ECO:0007669"/>
    <property type="project" value="InterPro"/>
</dbReference>
<dbReference type="PANTHER" id="PTHR47515:SF1">
    <property type="entry name" value="BLR2054 PROTEIN"/>
    <property type="match status" value="1"/>
</dbReference>
<dbReference type="InterPro" id="IPR025948">
    <property type="entry name" value="HTH-like_dom"/>
</dbReference>
<feature type="domain" description="Integrase catalytic" evidence="2">
    <location>
        <begin position="103"/>
        <end position="264"/>
    </location>
</feature>
<dbReference type="InterPro" id="IPR001584">
    <property type="entry name" value="Integrase_cat-core"/>
</dbReference>
<sequence>MQSSLGVSERRACQTLEQPRSTQRYAPRADEEEQRLLGRVLELVREHPRYGYRFITALLRREGWSVNRKRVHRLWRQEGLQVPKKQRKKRRLGTAAGGCVRRRAECQDHVWAWDFVFDRTENGHAIKWLSIIDEYTRECLALEVNRSMTADDALDVLRDLFVIRGVPTCLRSDNGPEFIARAIRQFLAAAGVETLYIEPGSPWQNGYAESFHSRLRSELLDAEVFESVTAAQSLAANWRSDYNHHRPHSALGYRTPAEFAAGCAASAAAAPALQQHNRLPAERLPLTQPVLS</sequence>
<keyword evidence="4" id="KW-1185">Reference proteome</keyword>
<feature type="region of interest" description="Disordered" evidence="1">
    <location>
        <begin position="1"/>
        <end position="28"/>
    </location>
</feature>
<evidence type="ECO:0000256" key="1">
    <source>
        <dbReference type="SAM" id="MobiDB-lite"/>
    </source>
</evidence>
<gene>
    <name evidence="3" type="ORF">I41_01320</name>
</gene>
<dbReference type="GO" id="GO:0015074">
    <property type="term" value="P:DNA integration"/>
    <property type="evidence" value="ECO:0007669"/>
    <property type="project" value="InterPro"/>
</dbReference>
<dbReference type="PANTHER" id="PTHR47515">
    <property type="entry name" value="LOW CALCIUM RESPONSE LOCUS PROTEIN T"/>
    <property type="match status" value="1"/>
</dbReference>
<organism evidence="3 4">
    <name type="scientific">Lacipirellula limnantheis</name>
    <dbReference type="NCBI Taxonomy" id="2528024"/>
    <lineage>
        <taxon>Bacteria</taxon>
        <taxon>Pseudomonadati</taxon>
        <taxon>Planctomycetota</taxon>
        <taxon>Planctomycetia</taxon>
        <taxon>Pirellulales</taxon>
        <taxon>Lacipirellulaceae</taxon>
        <taxon>Lacipirellula</taxon>
    </lineage>
</organism>
<accession>A0A517TRH8</accession>